<gene>
    <name evidence="1" type="ORF">QO002_003327</name>
</gene>
<evidence type="ECO:0000313" key="1">
    <source>
        <dbReference type="EMBL" id="MDQ0321189.1"/>
    </source>
</evidence>
<comment type="caution">
    <text evidence="1">The sequence shown here is derived from an EMBL/GenBank/DDBJ whole genome shotgun (WGS) entry which is preliminary data.</text>
</comment>
<keyword evidence="2" id="KW-1185">Reference proteome</keyword>
<name>A0ABU0BU25_9HYPH</name>
<dbReference type="Proteomes" id="UP001230207">
    <property type="component" value="Unassembled WGS sequence"/>
</dbReference>
<evidence type="ECO:0000313" key="2">
    <source>
        <dbReference type="Proteomes" id="UP001230207"/>
    </source>
</evidence>
<reference evidence="1 2" key="1">
    <citation type="submission" date="2023-07" db="EMBL/GenBank/DDBJ databases">
        <title>Genomic Encyclopedia of Type Strains, Phase IV (KMG-IV): sequencing the most valuable type-strain genomes for metagenomic binning, comparative biology and taxonomic classification.</title>
        <authorList>
            <person name="Goeker M."/>
        </authorList>
    </citation>
    <scope>NUCLEOTIDE SEQUENCE [LARGE SCALE GENOMIC DNA]</scope>
    <source>
        <strain evidence="1 2">DSM 1112</strain>
    </source>
</reference>
<evidence type="ECO:0008006" key="3">
    <source>
        <dbReference type="Google" id="ProtNLM"/>
    </source>
</evidence>
<dbReference type="RefSeq" id="WP_307231589.1">
    <property type="nucleotide sequence ID" value="NZ_JAUSVF010000001.1"/>
</dbReference>
<organism evidence="1 2">
    <name type="scientific">Pararhizobium capsulatum DSM 1112</name>
    <dbReference type="NCBI Taxonomy" id="1121113"/>
    <lineage>
        <taxon>Bacteria</taxon>
        <taxon>Pseudomonadati</taxon>
        <taxon>Pseudomonadota</taxon>
        <taxon>Alphaproteobacteria</taxon>
        <taxon>Hyphomicrobiales</taxon>
        <taxon>Rhizobiaceae</taxon>
        <taxon>Rhizobium/Agrobacterium group</taxon>
        <taxon>Pararhizobium</taxon>
    </lineage>
</organism>
<accession>A0ABU0BU25</accession>
<proteinExistence type="predicted"/>
<sequence>MGIDRPFARKVWKLGSRLILGKKRAHAQDWLPHLRLEQRNDDAFDAIRFRGQRVATLTPLDEWKQLATNEIFVVGSGPSIKSTDVSKIPPHSAVLLNGAMALMDQGLPAPLAIAVEDERFVYRHFERFLAPLRCDIPCLLSVAVMRAICELKQDWLAERKILLIDSIAKPYGRDARSIDELETLPFVCFNGDHSAGFSVAPEKGVFQGGSVAVSAVQFAVACRPEMIGFVGVDISNADMPRFYEGKENAAFSGIARAEERILKHLDFASEIAGGSGIAFTNFSRISALGKCGIPFSDRLEKS</sequence>
<dbReference type="EMBL" id="JAUSVF010000001">
    <property type="protein sequence ID" value="MDQ0321189.1"/>
    <property type="molecule type" value="Genomic_DNA"/>
</dbReference>
<protein>
    <recommendedName>
        <fullName evidence="3">Glycosyl transferase</fullName>
    </recommendedName>
</protein>